<dbReference type="InterPro" id="IPR029132">
    <property type="entry name" value="CBAH/NAAA_C"/>
</dbReference>
<dbReference type="InterPro" id="IPR029055">
    <property type="entry name" value="Ntn_hydrolases_N"/>
</dbReference>
<evidence type="ECO:0000256" key="3">
    <source>
        <dbReference type="SAM" id="SignalP"/>
    </source>
</evidence>
<dbReference type="PROSITE" id="PS51257">
    <property type="entry name" value="PROKAR_LIPOPROTEIN"/>
    <property type="match status" value="1"/>
</dbReference>
<evidence type="ECO:0000259" key="4">
    <source>
        <dbReference type="Pfam" id="PF02275"/>
    </source>
</evidence>
<comment type="similarity">
    <text evidence="1">Belongs to the peptidase C59 family.</text>
</comment>
<reference evidence="5 6" key="1">
    <citation type="submission" date="2015-06" db="EMBL/GenBank/DDBJ databases">
        <title>Improved classification and identification of acetic acid bacteria using matrix-assisted laser desorption/ionization time-of-flight mass spectrometry; Gluconobacter nephelii and Gluconobacter uchimurae are later heterotypic synonyms of Gluconobacter japonicus and Gluconobacter oxydans, respectively.</title>
        <authorList>
            <person name="Li L."/>
            <person name="Cleenwerck I."/>
            <person name="De Vuyst L."/>
            <person name="Vandamme P."/>
        </authorList>
    </citation>
    <scope>NUCLEOTIDE SEQUENCE [LARGE SCALE GENOMIC DNA]</scope>
    <source>
        <strain evidence="5 6">LMG 1768</strain>
    </source>
</reference>
<dbReference type="Proteomes" id="UP000075636">
    <property type="component" value="Unassembled WGS sequence"/>
</dbReference>
<keyword evidence="3" id="KW-0732">Signal</keyword>
<organism evidence="5 6">
    <name type="scientific">Gluconobacter albidus</name>
    <dbReference type="NCBI Taxonomy" id="318683"/>
    <lineage>
        <taxon>Bacteria</taxon>
        <taxon>Pseudomonadati</taxon>
        <taxon>Pseudomonadota</taxon>
        <taxon>Alphaproteobacteria</taxon>
        <taxon>Acetobacterales</taxon>
        <taxon>Acetobacteraceae</taxon>
        <taxon>Gluconobacter</taxon>
    </lineage>
</organism>
<evidence type="ECO:0000256" key="2">
    <source>
        <dbReference type="ARBA" id="ARBA00022801"/>
    </source>
</evidence>
<gene>
    <name evidence="5" type="ORF">AD945_10185</name>
</gene>
<name>A0A149TI00_9PROT</name>
<dbReference type="Pfam" id="PF02275">
    <property type="entry name" value="CBAH"/>
    <property type="match status" value="1"/>
</dbReference>
<dbReference type="RefSeq" id="WP_062108555.1">
    <property type="nucleotide sequence ID" value="NZ_LHZR01000109.1"/>
</dbReference>
<dbReference type="PATRIC" id="fig|318683.6.peg.1329"/>
<evidence type="ECO:0000313" key="6">
    <source>
        <dbReference type="Proteomes" id="UP000075636"/>
    </source>
</evidence>
<accession>A0A149TI00</accession>
<evidence type="ECO:0000313" key="5">
    <source>
        <dbReference type="EMBL" id="KXV47408.1"/>
    </source>
</evidence>
<dbReference type="EMBL" id="LHZR01000109">
    <property type="protein sequence ID" value="KXV47408.1"/>
    <property type="molecule type" value="Genomic_DNA"/>
</dbReference>
<dbReference type="OrthoDB" id="9794717at2"/>
<dbReference type="SUPFAM" id="SSF56235">
    <property type="entry name" value="N-terminal nucleophile aminohydrolases (Ntn hydrolases)"/>
    <property type="match status" value="1"/>
</dbReference>
<dbReference type="Gene3D" id="3.60.60.10">
    <property type="entry name" value="Penicillin V Acylase, Chain A"/>
    <property type="match status" value="1"/>
</dbReference>
<evidence type="ECO:0000256" key="1">
    <source>
        <dbReference type="ARBA" id="ARBA00006625"/>
    </source>
</evidence>
<dbReference type="PANTHER" id="PTHR35527:SF2">
    <property type="entry name" value="HYDROLASE"/>
    <property type="match status" value="1"/>
</dbReference>
<feature type="chain" id="PRO_5007555594" evidence="3">
    <location>
        <begin position="24"/>
        <end position="367"/>
    </location>
</feature>
<keyword evidence="2 5" id="KW-0378">Hydrolase</keyword>
<dbReference type="GO" id="GO:0016787">
    <property type="term" value="F:hydrolase activity"/>
    <property type="evidence" value="ECO:0007669"/>
    <property type="project" value="UniProtKB-KW"/>
</dbReference>
<feature type="signal peptide" evidence="3">
    <location>
        <begin position="1"/>
        <end position="23"/>
    </location>
</feature>
<dbReference type="PANTHER" id="PTHR35527">
    <property type="entry name" value="CHOLOYLGLYCINE HYDROLASE"/>
    <property type="match status" value="1"/>
</dbReference>
<proteinExistence type="inferred from homology"/>
<comment type="caution">
    <text evidence="5">The sequence shown here is derived from an EMBL/GenBank/DDBJ whole genome shotgun (WGS) entry which is preliminary data.</text>
</comment>
<feature type="domain" description="Choloylglycine hydrolase/NAAA C-terminal" evidence="4">
    <location>
        <begin position="24"/>
        <end position="346"/>
    </location>
</feature>
<protein>
    <submittedName>
        <fullName evidence="5">Hydrolase</fullName>
    </submittedName>
</protein>
<dbReference type="STRING" id="318683.A0U94_09680"/>
<dbReference type="InterPro" id="IPR052193">
    <property type="entry name" value="Peptidase_C59"/>
</dbReference>
<dbReference type="AlphaFoldDB" id="A0A149TI00"/>
<sequence length="367" mass="40189">MKIISLSNIILSSALLLPTIGQACSSLAITDNKGHVFHGRTLELPEDLPSWLTFYPAQTAFQKKSPNGSAGAHYKSLYPILAITTPIYEDGDDHNMLEGMNGAGLSFSANMVPDATLTPLAESDYRESIPVTSLGEWALANFATVDEVRKAVDQGHFWSPVLVRLGGVKSPFHFAFYDKNGGSIVVEALNGKFHVYDNPTKVMTNGPDFPWHLQNLNNYTQLTNQDRSSAILGSIKVVQPDSGIAASDLPSSDTSVGRFIRGVYYTSYAPVAQSSGDAINILAHIMNRFDRMKNITTDTLGGETQKASGKTVSEYTVWTALSDLSDGAMFVRGYKDISYRKFSLQTFHDTPKPVFEKINDRDLGVPY</sequence>